<dbReference type="STRING" id="1336337.A0A3N4J1R5"/>
<dbReference type="OrthoDB" id="5473233at2759"/>
<evidence type="ECO:0000313" key="5">
    <source>
        <dbReference type="Proteomes" id="UP000276215"/>
    </source>
</evidence>
<protein>
    <recommendedName>
        <fullName evidence="3">DDE Tnp4 domain-containing protein</fullName>
    </recommendedName>
</protein>
<sequence length="80" mass="9158">LERYCIATTNKGELTGLIWSFINGTQRSFYQPGRETADQTLFYSSHKKQHTMKFQVIAILDGLIASISGPWEGRMGDWEM</sequence>
<reference evidence="4 5" key="1">
    <citation type="journal article" date="2018" name="Nat. Ecol. Evol.">
        <title>Pezizomycetes genomes reveal the molecular basis of ectomycorrhizal truffle lifestyle.</title>
        <authorList>
            <person name="Murat C."/>
            <person name="Payen T."/>
            <person name="Noel B."/>
            <person name="Kuo A."/>
            <person name="Morin E."/>
            <person name="Chen J."/>
            <person name="Kohler A."/>
            <person name="Krizsan K."/>
            <person name="Balestrini R."/>
            <person name="Da Silva C."/>
            <person name="Montanini B."/>
            <person name="Hainaut M."/>
            <person name="Levati E."/>
            <person name="Barry K.W."/>
            <person name="Belfiori B."/>
            <person name="Cichocki N."/>
            <person name="Clum A."/>
            <person name="Dockter R.B."/>
            <person name="Fauchery L."/>
            <person name="Guy J."/>
            <person name="Iotti M."/>
            <person name="Le Tacon F."/>
            <person name="Lindquist E.A."/>
            <person name="Lipzen A."/>
            <person name="Malagnac F."/>
            <person name="Mello A."/>
            <person name="Molinier V."/>
            <person name="Miyauchi S."/>
            <person name="Poulain J."/>
            <person name="Riccioni C."/>
            <person name="Rubini A."/>
            <person name="Sitrit Y."/>
            <person name="Splivallo R."/>
            <person name="Traeger S."/>
            <person name="Wang M."/>
            <person name="Zifcakova L."/>
            <person name="Wipf D."/>
            <person name="Zambonelli A."/>
            <person name="Paolocci F."/>
            <person name="Nowrousian M."/>
            <person name="Ottonello S."/>
            <person name="Baldrian P."/>
            <person name="Spatafora J.W."/>
            <person name="Henrissat B."/>
            <person name="Nagy L.G."/>
            <person name="Aury J.M."/>
            <person name="Wincker P."/>
            <person name="Grigoriev I.V."/>
            <person name="Bonfante P."/>
            <person name="Martin F.M."/>
        </authorList>
    </citation>
    <scope>NUCLEOTIDE SEQUENCE [LARGE SCALE GENOMIC DNA]</scope>
    <source>
        <strain evidence="4 5">120613-1</strain>
    </source>
</reference>
<evidence type="ECO:0000313" key="4">
    <source>
        <dbReference type="EMBL" id="RPA90390.1"/>
    </source>
</evidence>
<keyword evidence="5" id="KW-1185">Reference proteome</keyword>
<dbReference type="GO" id="GO:0046872">
    <property type="term" value="F:metal ion binding"/>
    <property type="evidence" value="ECO:0007669"/>
    <property type="project" value="UniProtKB-KW"/>
</dbReference>
<dbReference type="Proteomes" id="UP000276215">
    <property type="component" value="Unassembled WGS sequence"/>
</dbReference>
<dbReference type="InterPro" id="IPR027806">
    <property type="entry name" value="HARBI1_dom"/>
</dbReference>
<keyword evidence="2" id="KW-0479">Metal-binding</keyword>
<feature type="domain" description="DDE Tnp4" evidence="3">
    <location>
        <begin position="35"/>
        <end position="77"/>
    </location>
</feature>
<organism evidence="4 5">
    <name type="scientific">Choiromyces venosus 120613-1</name>
    <dbReference type="NCBI Taxonomy" id="1336337"/>
    <lineage>
        <taxon>Eukaryota</taxon>
        <taxon>Fungi</taxon>
        <taxon>Dikarya</taxon>
        <taxon>Ascomycota</taxon>
        <taxon>Pezizomycotina</taxon>
        <taxon>Pezizomycetes</taxon>
        <taxon>Pezizales</taxon>
        <taxon>Tuberaceae</taxon>
        <taxon>Choiromyces</taxon>
    </lineage>
</organism>
<feature type="non-terminal residue" evidence="4">
    <location>
        <position position="1"/>
    </location>
</feature>
<evidence type="ECO:0000256" key="1">
    <source>
        <dbReference type="ARBA" id="ARBA00001968"/>
    </source>
</evidence>
<dbReference type="EMBL" id="ML120527">
    <property type="protein sequence ID" value="RPA90390.1"/>
    <property type="molecule type" value="Genomic_DNA"/>
</dbReference>
<dbReference type="Pfam" id="PF13359">
    <property type="entry name" value="DDE_Tnp_4"/>
    <property type="match status" value="1"/>
</dbReference>
<comment type="cofactor">
    <cofactor evidence="1">
        <name>a divalent metal cation</name>
        <dbReference type="ChEBI" id="CHEBI:60240"/>
    </cofactor>
</comment>
<name>A0A3N4J1R5_9PEZI</name>
<evidence type="ECO:0000259" key="3">
    <source>
        <dbReference type="Pfam" id="PF13359"/>
    </source>
</evidence>
<proteinExistence type="predicted"/>
<gene>
    <name evidence="4" type="ORF">L873DRAFT_1718041</name>
</gene>
<evidence type="ECO:0000256" key="2">
    <source>
        <dbReference type="ARBA" id="ARBA00022723"/>
    </source>
</evidence>
<accession>A0A3N4J1R5</accession>
<dbReference type="AlphaFoldDB" id="A0A3N4J1R5"/>